<dbReference type="Proteomes" id="UP000057938">
    <property type="component" value="Chromosome"/>
</dbReference>
<dbReference type="OrthoDB" id="9808367at2"/>
<dbReference type="GO" id="GO:0040029">
    <property type="term" value="P:epigenetic regulation of gene expression"/>
    <property type="evidence" value="ECO:0007669"/>
    <property type="project" value="TreeGrafter"/>
</dbReference>
<dbReference type="PANTHER" id="PTHR10625">
    <property type="entry name" value="HISTONE DEACETYLASE HDAC1-RELATED"/>
    <property type="match status" value="1"/>
</dbReference>
<evidence type="ECO:0000256" key="3">
    <source>
        <dbReference type="ARBA" id="ARBA00020218"/>
    </source>
</evidence>
<evidence type="ECO:0000313" key="7">
    <source>
        <dbReference type="Proteomes" id="UP000057938"/>
    </source>
</evidence>
<dbReference type="EMBL" id="CP012669">
    <property type="protein sequence ID" value="ALE16089.1"/>
    <property type="molecule type" value="Genomic_DNA"/>
</dbReference>
<name>A0A0M4M6T7_9SPHN</name>
<dbReference type="RefSeq" id="WP_157058246.1">
    <property type="nucleotide sequence ID" value="NZ_CP012669.1"/>
</dbReference>
<dbReference type="PATRIC" id="fig|361183.4.peg.768"/>
<evidence type="ECO:0000259" key="5">
    <source>
        <dbReference type="Pfam" id="PF00850"/>
    </source>
</evidence>
<dbReference type="InterPro" id="IPR037138">
    <property type="entry name" value="His_deacetylse_dom_sf"/>
</dbReference>
<comment type="pathway">
    <text evidence="1">Ketone degradation; acetoin degradation.</text>
</comment>
<sequence length="384" mass="42079">MAELQRFLTNSAIAQRPAKFIGGEIYTRPSFGSNHPLSYTRQGSVVELCRRLGWLDEDTYLQSPIADFDTLIRVHKRDYVAALRAASERGSVSSAEREQYRYGTMENPIFKGVFERASTTVGGSMLAAQIALSGEIAFHPAGGTHHGRPDRASGFCYFNDPVYAILTFLDAGLTRVLYVDIDAHHGDGVFDHFEGDERVACISVHEAERWPYTGLIADQSSRALNIPVPSGVNDSEYALLMEQVVMPFARRFDPQAVVITCGADALAGDPLSHMQLSNNALWQAAIDLCALTPSAVVLGGGGYNPWTTVRCWAGLWGLLSGQEFPAALPQPARELLSGFDSDLVDEDDIEPWWIGSLSDPVTASEIRESVKSLTSELRETHALR</sequence>
<reference evidence="6 7" key="1">
    <citation type="submission" date="2015-09" db="EMBL/GenBank/DDBJ databases">
        <title>Complete genome sequence of a benzo[a]pyrene-degrading bacterium Altererythrobacter epoxidivorans CGMCC 1.7731T.</title>
        <authorList>
            <person name="Li Z."/>
            <person name="Cheng H."/>
            <person name="Huo Y."/>
            <person name="Xu X."/>
        </authorList>
    </citation>
    <scope>NUCLEOTIDE SEQUENCE [LARGE SCALE GENOMIC DNA]</scope>
    <source>
        <strain evidence="6 7">CGMCC 1.7731</strain>
    </source>
</reference>
<keyword evidence="4" id="KW-0006">Acetoin catabolism</keyword>
<accession>A0A0M4M6T7</accession>
<feature type="domain" description="Histone deacetylase" evidence="5">
    <location>
        <begin position="35"/>
        <end position="316"/>
    </location>
</feature>
<dbReference type="Pfam" id="PF00850">
    <property type="entry name" value="Hist_deacetyl"/>
    <property type="match status" value="1"/>
</dbReference>
<evidence type="ECO:0000313" key="6">
    <source>
        <dbReference type="EMBL" id="ALE16089.1"/>
    </source>
</evidence>
<dbReference type="InterPro" id="IPR000286">
    <property type="entry name" value="HDACs"/>
</dbReference>
<dbReference type="PRINTS" id="PR01270">
    <property type="entry name" value="HDASUPER"/>
</dbReference>
<dbReference type="PANTHER" id="PTHR10625:SF10">
    <property type="entry name" value="HISTONE DEACETYLASE HDAC1"/>
    <property type="match status" value="1"/>
</dbReference>
<dbReference type="KEGG" id="aep:AMC99_00786"/>
<dbReference type="UniPathway" id="UPA00040"/>
<dbReference type="InterPro" id="IPR003085">
    <property type="entry name" value="AcuC"/>
</dbReference>
<evidence type="ECO:0000256" key="4">
    <source>
        <dbReference type="ARBA" id="ARBA00022627"/>
    </source>
</evidence>
<dbReference type="InterPro" id="IPR023696">
    <property type="entry name" value="Ureohydrolase_dom_sf"/>
</dbReference>
<dbReference type="AlphaFoldDB" id="A0A0M4M6T7"/>
<keyword evidence="7" id="KW-1185">Reference proteome</keyword>
<evidence type="ECO:0000256" key="2">
    <source>
        <dbReference type="ARBA" id="ARBA00005947"/>
    </source>
</evidence>
<protein>
    <recommendedName>
        <fullName evidence="3">Acetoin utilization protein AcuC</fullName>
    </recommendedName>
</protein>
<dbReference type="InterPro" id="IPR023801">
    <property type="entry name" value="His_deacetylse_dom"/>
</dbReference>
<organism evidence="6 7">
    <name type="scientific">Altererythrobacter epoxidivorans</name>
    <dbReference type="NCBI Taxonomy" id="361183"/>
    <lineage>
        <taxon>Bacteria</taxon>
        <taxon>Pseudomonadati</taxon>
        <taxon>Pseudomonadota</taxon>
        <taxon>Alphaproteobacteria</taxon>
        <taxon>Sphingomonadales</taxon>
        <taxon>Erythrobacteraceae</taxon>
        <taxon>Altererythrobacter</taxon>
    </lineage>
</organism>
<proteinExistence type="inferred from homology"/>
<dbReference type="Gene3D" id="3.40.800.20">
    <property type="entry name" value="Histone deacetylase domain"/>
    <property type="match status" value="1"/>
</dbReference>
<dbReference type="SUPFAM" id="SSF52768">
    <property type="entry name" value="Arginase/deacetylase"/>
    <property type="match status" value="1"/>
</dbReference>
<comment type="similarity">
    <text evidence="2">Belongs to the histone deacetylase family.</text>
</comment>
<dbReference type="CDD" id="cd09994">
    <property type="entry name" value="HDAC_AcuC_like"/>
    <property type="match status" value="1"/>
</dbReference>
<dbReference type="GO" id="GO:0045150">
    <property type="term" value="P:acetoin catabolic process"/>
    <property type="evidence" value="ECO:0007669"/>
    <property type="project" value="UniProtKB-UniPathway"/>
</dbReference>
<dbReference type="STRING" id="361183.AMC99_00786"/>
<dbReference type="GO" id="GO:0004407">
    <property type="term" value="F:histone deacetylase activity"/>
    <property type="evidence" value="ECO:0007669"/>
    <property type="project" value="TreeGrafter"/>
</dbReference>
<evidence type="ECO:0000256" key="1">
    <source>
        <dbReference type="ARBA" id="ARBA00005101"/>
    </source>
</evidence>
<gene>
    <name evidence="6" type="ORF">AMC99_00786</name>
</gene>